<dbReference type="EMBL" id="VFIY01000006">
    <property type="protein sequence ID" value="TPD60635.1"/>
    <property type="molecule type" value="Genomic_DNA"/>
</dbReference>
<dbReference type="InterPro" id="IPR050902">
    <property type="entry name" value="ABC_Transporter_SBP"/>
</dbReference>
<dbReference type="AlphaFoldDB" id="A0A501PK41"/>
<dbReference type="PANTHER" id="PTHR30535:SF34">
    <property type="entry name" value="MOLYBDATE-BINDING PROTEIN MOLA"/>
    <property type="match status" value="1"/>
</dbReference>
<sequence length="290" mass="32505">MRHVALKCLICFGAALLLSQNLIAAEGQKPTVVSLDYCSDQYVLALADRDQILALSNEARDVHSFYREQAEGLPQFRSTLEEILALKPDVVARYWAGSGFRDYLASNGYYIASAGFGYSREALLNNIRLFGRALGQEMRAAEKVAELNRRFDRLENLPRRSELVLYLTPSGFTAGKGTYVNELLNLAGFRTMADEFGYSGWQQTPLELLTSRKPDLIIGSFFDMQSNHNSSWSISRHGMVRRMLSDIPTIYVPGRYLSCNGIFLPEAADYILEELQKLETGTKDAAEASE</sequence>
<evidence type="ECO:0000256" key="1">
    <source>
        <dbReference type="SAM" id="SignalP"/>
    </source>
</evidence>
<dbReference type="PANTHER" id="PTHR30535">
    <property type="entry name" value="VITAMIN B12-BINDING PROTEIN"/>
    <property type="match status" value="1"/>
</dbReference>
<keyword evidence="4" id="KW-1185">Reference proteome</keyword>
<gene>
    <name evidence="3" type="ORF">FIV46_07870</name>
</gene>
<keyword evidence="1" id="KW-0732">Signal</keyword>
<organism evidence="3 4">
    <name type="scientific">Emcibacter nanhaiensis</name>
    <dbReference type="NCBI Taxonomy" id="1505037"/>
    <lineage>
        <taxon>Bacteria</taxon>
        <taxon>Pseudomonadati</taxon>
        <taxon>Pseudomonadota</taxon>
        <taxon>Alphaproteobacteria</taxon>
        <taxon>Emcibacterales</taxon>
        <taxon>Emcibacteraceae</taxon>
        <taxon>Emcibacter</taxon>
    </lineage>
</organism>
<dbReference type="GO" id="GO:0071281">
    <property type="term" value="P:cellular response to iron ion"/>
    <property type="evidence" value="ECO:0007669"/>
    <property type="project" value="TreeGrafter"/>
</dbReference>
<comment type="caution">
    <text evidence="3">The sequence shown here is derived from an EMBL/GenBank/DDBJ whole genome shotgun (WGS) entry which is preliminary data.</text>
</comment>
<dbReference type="InterPro" id="IPR002491">
    <property type="entry name" value="ABC_transptr_periplasmic_BD"/>
</dbReference>
<proteinExistence type="predicted"/>
<evidence type="ECO:0000313" key="3">
    <source>
        <dbReference type="EMBL" id="TPD60635.1"/>
    </source>
</evidence>
<evidence type="ECO:0000313" key="4">
    <source>
        <dbReference type="Proteomes" id="UP000319148"/>
    </source>
</evidence>
<dbReference type="RefSeq" id="WP_139940203.1">
    <property type="nucleotide sequence ID" value="NZ_JBHSYP010000008.1"/>
</dbReference>
<feature type="domain" description="Fe/B12 periplasmic-binding" evidence="2">
    <location>
        <begin position="31"/>
        <end position="275"/>
    </location>
</feature>
<evidence type="ECO:0000259" key="2">
    <source>
        <dbReference type="PROSITE" id="PS50983"/>
    </source>
</evidence>
<reference evidence="4" key="1">
    <citation type="submission" date="2019-06" db="EMBL/GenBank/DDBJ databases">
        <title>The complete genome of Emcibacter congregatus ZYLT.</title>
        <authorList>
            <person name="Zhao Z."/>
        </authorList>
    </citation>
    <scope>NUCLEOTIDE SEQUENCE [LARGE SCALE GENOMIC DNA]</scope>
    <source>
        <strain evidence="4">MCCC 1A06723</strain>
    </source>
</reference>
<dbReference type="Gene3D" id="3.40.50.1980">
    <property type="entry name" value="Nitrogenase molybdenum iron protein domain"/>
    <property type="match status" value="2"/>
</dbReference>
<dbReference type="Pfam" id="PF01497">
    <property type="entry name" value="Peripla_BP_2"/>
    <property type="match status" value="1"/>
</dbReference>
<accession>A0A501PK41</accession>
<feature type="chain" id="PRO_5021508446" description="Fe/B12 periplasmic-binding domain-containing protein" evidence="1">
    <location>
        <begin position="25"/>
        <end position="290"/>
    </location>
</feature>
<dbReference type="SUPFAM" id="SSF53807">
    <property type="entry name" value="Helical backbone' metal receptor"/>
    <property type="match status" value="1"/>
</dbReference>
<dbReference type="OrthoDB" id="1632039at2"/>
<dbReference type="Proteomes" id="UP000319148">
    <property type="component" value="Unassembled WGS sequence"/>
</dbReference>
<feature type="signal peptide" evidence="1">
    <location>
        <begin position="1"/>
        <end position="24"/>
    </location>
</feature>
<name>A0A501PK41_9PROT</name>
<protein>
    <recommendedName>
        <fullName evidence="2">Fe/B12 periplasmic-binding domain-containing protein</fullName>
    </recommendedName>
</protein>
<dbReference type="PROSITE" id="PS50983">
    <property type="entry name" value="FE_B12_PBP"/>
    <property type="match status" value="1"/>
</dbReference>